<accession>A0A918JJP0</accession>
<feature type="domain" description="Four-carbon acid sugar kinase N-terminal" evidence="7">
    <location>
        <begin position="5"/>
        <end position="221"/>
    </location>
</feature>
<reference evidence="9" key="2">
    <citation type="submission" date="2020-09" db="EMBL/GenBank/DDBJ databases">
        <authorList>
            <person name="Sun Q."/>
            <person name="Kim S."/>
        </authorList>
    </citation>
    <scope>NUCLEOTIDE SEQUENCE</scope>
    <source>
        <strain evidence="9">KCTC 23732</strain>
    </source>
</reference>
<dbReference type="Gene3D" id="3.40.980.20">
    <property type="entry name" value="Four-carbon acid sugar kinase, nucleotide binding domain"/>
    <property type="match status" value="1"/>
</dbReference>
<evidence type="ECO:0000256" key="3">
    <source>
        <dbReference type="ARBA" id="ARBA00022741"/>
    </source>
</evidence>
<keyword evidence="10" id="KW-1185">Reference proteome</keyword>
<dbReference type="AlphaFoldDB" id="A0A918JJP0"/>
<keyword evidence="4" id="KW-0418">Kinase</keyword>
<dbReference type="GO" id="GO:0016301">
    <property type="term" value="F:kinase activity"/>
    <property type="evidence" value="ECO:0007669"/>
    <property type="project" value="UniProtKB-KW"/>
</dbReference>
<protein>
    <recommendedName>
        <fullName evidence="11">Four-carbon acid sugar kinase family protein</fullName>
    </recommendedName>
</protein>
<dbReference type="InterPro" id="IPR037051">
    <property type="entry name" value="4-carb_acid_sugar_kinase_N_sf"/>
</dbReference>
<proteinExistence type="inferred from homology"/>
<keyword evidence="3" id="KW-0547">Nucleotide-binding</keyword>
<feature type="domain" description="Four-carbon acid sugar kinase nucleotide binding" evidence="8">
    <location>
        <begin position="237"/>
        <end position="392"/>
    </location>
</feature>
<evidence type="ECO:0000256" key="4">
    <source>
        <dbReference type="ARBA" id="ARBA00022777"/>
    </source>
</evidence>
<organism evidence="9 10">
    <name type="scientific">Advenella faeciporci</name>
    <dbReference type="NCBI Taxonomy" id="797535"/>
    <lineage>
        <taxon>Bacteria</taxon>
        <taxon>Pseudomonadati</taxon>
        <taxon>Pseudomonadota</taxon>
        <taxon>Betaproteobacteria</taxon>
        <taxon>Burkholderiales</taxon>
        <taxon>Alcaligenaceae</taxon>
    </lineage>
</organism>
<dbReference type="InterPro" id="IPR010737">
    <property type="entry name" value="4-carb_acid_sugar_kinase_N"/>
</dbReference>
<dbReference type="Gene3D" id="3.40.50.10840">
    <property type="entry name" value="Putative sugar-binding, N-terminal domain"/>
    <property type="match status" value="1"/>
</dbReference>
<dbReference type="Pfam" id="PF17042">
    <property type="entry name" value="NBD_C"/>
    <property type="match status" value="1"/>
</dbReference>
<dbReference type="Pfam" id="PF07005">
    <property type="entry name" value="SBD_N"/>
    <property type="match status" value="1"/>
</dbReference>
<name>A0A918JJP0_9BURK</name>
<comment type="similarity">
    <text evidence="1">Belongs to the four-carbon acid sugar kinase family.</text>
</comment>
<evidence type="ECO:0008006" key="11">
    <source>
        <dbReference type="Google" id="ProtNLM"/>
    </source>
</evidence>
<keyword evidence="6" id="KW-0119">Carbohydrate metabolism</keyword>
<evidence type="ECO:0000313" key="10">
    <source>
        <dbReference type="Proteomes" id="UP000608345"/>
    </source>
</evidence>
<gene>
    <name evidence="9" type="ORF">GCM10011450_11740</name>
</gene>
<dbReference type="SUPFAM" id="SSF142764">
    <property type="entry name" value="YgbK-like"/>
    <property type="match status" value="1"/>
</dbReference>
<dbReference type="InterPro" id="IPR042213">
    <property type="entry name" value="NBD_C_sf"/>
</dbReference>
<evidence type="ECO:0000256" key="1">
    <source>
        <dbReference type="ARBA" id="ARBA00005715"/>
    </source>
</evidence>
<evidence type="ECO:0000259" key="8">
    <source>
        <dbReference type="Pfam" id="PF17042"/>
    </source>
</evidence>
<evidence type="ECO:0000256" key="6">
    <source>
        <dbReference type="ARBA" id="ARBA00023277"/>
    </source>
</evidence>
<dbReference type="EMBL" id="BMYS01000006">
    <property type="protein sequence ID" value="GGW83412.1"/>
    <property type="molecule type" value="Genomic_DNA"/>
</dbReference>
<evidence type="ECO:0000256" key="2">
    <source>
        <dbReference type="ARBA" id="ARBA00022679"/>
    </source>
</evidence>
<comment type="caution">
    <text evidence="9">The sequence shown here is derived from an EMBL/GenBank/DDBJ whole genome shotgun (WGS) entry which is preliminary data.</text>
</comment>
<evidence type="ECO:0000259" key="7">
    <source>
        <dbReference type="Pfam" id="PF07005"/>
    </source>
</evidence>
<sequence>MKPEIAIIADDLTGAGDSAVQFVRCGWETQLYVGGSKEAFSQPGIHADVVSINSNSRGLTPEAAARAVASEIRTLKAYGVRHLFKKVDSTLRGPFLAEIEAARQYWHDNAMAVVCPAFPATGRTVEAGVLLVNGVPVTETSAGSDPVTPVTQSHIPSLLGCSLISPQESDTAETLAEKIRQGGHTVVVDAVTNQDLKRLARAIVLLGEQALPVGAGGLAMAMAAAWAYRMDQEGIVLAVVTSQHSATRRQVRVLQERGGLVMLPSLEVLNNQALFNDWKSQALENCRQVMRTGRHIVALLAPEGQYPGLSPEMVAWRLAQFAQEIVNTFNVKGIIGTGGDGAEQVMKALQATGIRLIDEVSGGVPLGTLIGGDYAGMPIVTKAGGFGTEDILIQAAENLMERKFK</sequence>
<dbReference type="InterPro" id="IPR031475">
    <property type="entry name" value="NBD_C"/>
</dbReference>
<keyword evidence="2" id="KW-0808">Transferase</keyword>
<dbReference type="Proteomes" id="UP000608345">
    <property type="component" value="Unassembled WGS sequence"/>
</dbReference>
<dbReference type="GO" id="GO:0005524">
    <property type="term" value="F:ATP binding"/>
    <property type="evidence" value="ECO:0007669"/>
    <property type="project" value="UniProtKB-KW"/>
</dbReference>
<evidence type="ECO:0000313" key="9">
    <source>
        <dbReference type="EMBL" id="GGW83412.1"/>
    </source>
</evidence>
<keyword evidence="5" id="KW-0067">ATP-binding</keyword>
<evidence type="ECO:0000256" key="5">
    <source>
        <dbReference type="ARBA" id="ARBA00022840"/>
    </source>
</evidence>
<dbReference type="RefSeq" id="WP_189384527.1">
    <property type="nucleotide sequence ID" value="NZ_BAABFY010000054.1"/>
</dbReference>
<reference evidence="9" key="1">
    <citation type="journal article" date="2014" name="Int. J. Syst. Evol. Microbiol.">
        <title>Complete genome sequence of Corynebacterium casei LMG S-19264T (=DSM 44701T), isolated from a smear-ripened cheese.</title>
        <authorList>
            <consortium name="US DOE Joint Genome Institute (JGI-PGF)"/>
            <person name="Walter F."/>
            <person name="Albersmeier A."/>
            <person name="Kalinowski J."/>
            <person name="Ruckert C."/>
        </authorList>
    </citation>
    <scope>NUCLEOTIDE SEQUENCE</scope>
    <source>
        <strain evidence="9">KCTC 23732</strain>
    </source>
</reference>